<name>A0ACB7PQN1_9PEZI</name>
<evidence type="ECO:0000313" key="1">
    <source>
        <dbReference type="EMBL" id="KAH6649928.1"/>
    </source>
</evidence>
<dbReference type="Proteomes" id="UP000724584">
    <property type="component" value="Unassembled WGS sequence"/>
</dbReference>
<proteinExistence type="predicted"/>
<comment type="caution">
    <text evidence="1">The sequence shown here is derived from an EMBL/GenBank/DDBJ whole genome shotgun (WGS) entry which is preliminary data.</text>
</comment>
<keyword evidence="2" id="KW-1185">Reference proteome</keyword>
<sequence length="88" mass="9622">MEKSWFAIVWCLAPEAMRGQWLFNSCVLMHQPETTRPRPDLDQLGVLIEGSLFGIAGGTRSSRRGDGDLSGDGIGAPARISDSCLNWD</sequence>
<dbReference type="EMBL" id="JAGIZQ010000001">
    <property type="protein sequence ID" value="KAH6649928.1"/>
    <property type="molecule type" value="Genomic_DNA"/>
</dbReference>
<protein>
    <submittedName>
        <fullName evidence="1">Uncharacterized protein</fullName>
    </submittedName>
</protein>
<accession>A0ACB7PQN1</accession>
<reference evidence="1 2" key="1">
    <citation type="journal article" date="2021" name="Nat. Commun.">
        <title>Genetic determinants of endophytism in the Arabidopsis root mycobiome.</title>
        <authorList>
            <person name="Mesny F."/>
            <person name="Miyauchi S."/>
            <person name="Thiergart T."/>
            <person name="Pickel B."/>
            <person name="Atanasova L."/>
            <person name="Karlsson M."/>
            <person name="Huettel B."/>
            <person name="Barry K.W."/>
            <person name="Haridas S."/>
            <person name="Chen C."/>
            <person name="Bauer D."/>
            <person name="Andreopoulos W."/>
            <person name="Pangilinan J."/>
            <person name="LaButti K."/>
            <person name="Riley R."/>
            <person name="Lipzen A."/>
            <person name="Clum A."/>
            <person name="Drula E."/>
            <person name="Henrissat B."/>
            <person name="Kohler A."/>
            <person name="Grigoriev I.V."/>
            <person name="Martin F.M."/>
            <person name="Hacquard S."/>
        </authorList>
    </citation>
    <scope>NUCLEOTIDE SEQUENCE [LARGE SCALE GENOMIC DNA]</scope>
    <source>
        <strain evidence="1 2">MPI-SDFR-AT-0079</strain>
    </source>
</reference>
<organism evidence="1 2">
    <name type="scientific">Chaetomium tenue</name>
    <dbReference type="NCBI Taxonomy" id="1854479"/>
    <lineage>
        <taxon>Eukaryota</taxon>
        <taxon>Fungi</taxon>
        <taxon>Dikarya</taxon>
        <taxon>Ascomycota</taxon>
        <taxon>Pezizomycotina</taxon>
        <taxon>Sordariomycetes</taxon>
        <taxon>Sordariomycetidae</taxon>
        <taxon>Sordariales</taxon>
        <taxon>Chaetomiaceae</taxon>
        <taxon>Chaetomium</taxon>
    </lineage>
</organism>
<evidence type="ECO:0000313" key="2">
    <source>
        <dbReference type="Proteomes" id="UP000724584"/>
    </source>
</evidence>
<gene>
    <name evidence="1" type="ORF">F5144DRAFT_27174</name>
</gene>